<name>A0A8X6RUC2_TRICX</name>
<dbReference type="Proteomes" id="UP000887159">
    <property type="component" value="Unassembled WGS sequence"/>
</dbReference>
<keyword evidence="2" id="KW-1185">Reference proteome</keyword>
<dbReference type="AlphaFoldDB" id="A0A8X6RUC2"/>
<sequence length="133" mass="15086">MPCNSVLTSDGKAAPDDKTAANILGEFYKSVGNLEFNQNDVILKNRSKRMIHNCRTSSSGNHIFINKFTLRELNFALRAMDLRKSPGLDGIHGFMIGHLGPHGMQKLLDILNFSWKIGRLPRDWGREQLLFLF</sequence>
<proteinExistence type="predicted"/>
<dbReference type="EMBL" id="BMAU01021220">
    <property type="protein sequence ID" value="GFY00376.1"/>
    <property type="molecule type" value="Genomic_DNA"/>
</dbReference>
<gene>
    <name evidence="1" type="primary">AVEN_138293_1</name>
    <name evidence="1" type="ORF">TNCV_1664151</name>
</gene>
<evidence type="ECO:0000313" key="1">
    <source>
        <dbReference type="EMBL" id="GFY00376.1"/>
    </source>
</evidence>
<protein>
    <submittedName>
        <fullName evidence="1">RNase H domain-containing protein</fullName>
    </submittedName>
</protein>
<comment type="caution">
    <text evidence="1">The sequence shown here is derived from an EMBL/GenBank/DDBJ whole genome shotgun (WGS) entry which is preliminary data.</text>
</comment>
<organism evidence="1 2">
    <name type="scientific">Trichonephila clavipes</name>
    <name type="common">Golden silk orbweaver</name>
    <name type="synonym">Nephila clavipes</name>
    <dbReference type="NCBI Taxonomy" id="2585209"/>
    <lineage>
        <taxon>Eukaryota</taxon>
        <taxon>Metazoa</taxon>
        <taxon>Ecdysozoa</taxon>
        <taxon>Arthropoda</taxon>
        <taxon>Chelicerata</taxon>
        <taxon>Arachnida</taxon>
        <taxon>Araneae</taxon>
        <taxon>Araneomorphae</taxon>
        <taxon>Entelegynae</taxon>
        <taxon>Araneoidea</taxon>
        <taxon>Nephilidae</taxon>
        <taxon>Trichonephila</taxon>
    </lineage>
</organism>
<accession>A0A8X6RUC2</accession>
<reference evidence="1" key="1">
    <citation type="submission" date="2020-08" db="EMBL/GenBank/DDBJ databases">
        <title>Multicomponent nature underlies the extraordinary mechanical properties of spider dragline silk.</title>
        <authorList>
            <person name="Kono N."/>
            <person name="Nakamura H."/>
            <person name="Mori M."/>
            <person name="Yoshida Y."/>
            <person name="Ohtoshi R."/>
            <person name="Malay A.D."/>
            <person name="Moran D.A.P."/>
            <person name="Tomita M."/>
            <person name="Numata K."/>
            <person name="Arakawa K."/>
        </authorList>
    </citation>
    <scope>NUCLEOTIDE SEQUENCE</scope>
</reference>
<evidence type="ECO:0000313" key="2">
    <source>
        <dbReference type="Proteomes" id="UP000887159"/>
    </source>
</evidence>